<organism evidence="2 3">
    <name type="scientific">Araneus ventricosus</name>
    <name type="common">Orbweaver spider</name>
    <name type="synonym">Epeira ventricosa</name>
    <dbReference type="NCBI Taxonomy" id="182803"/>
    <lineage>
        <taxon>Eukaryota</taxon>
        <taxon>Metazoa</taxon>
        <taxon>Ecdysozoa</taxon>
        <taxon>Arthropoda</taxon>
        <taxon>Chelicerata</taxon>
        <taxon>Arachnida</taxon>
        <taxon>Araneae</taxon>
        <taxon>Araneomorphae</taxon>
        <taxon>Entelegynae</taxon>
        <taxon>Araneoidea</taxon>
        <taxon>Araneidae</taxon>
        <taxon>Araneus</taxon>
    </lineage>
</organism>
<evidence type="ECO:0000313" key="3">
    <source>
        <dbReference type="Proteomes" id="UP000499080"/>
    </source>
</evidence>
<feature type="region of interest" description="Disordered" evidence="1">
    <location>
        <begin position="116"/>
        <end position="136"/>
    </location>
</feature>
<gene>
    <name evidence="2" type="ORF">AVEN_195141_1</name>
</gene>
<dbReference type="AlphaFoldDB" id="A0A4Y2BGT4"/>
<protein>
    <submittedName>
        <fullName evidence="2">Uncharacterized protein</fullName>
    </submittedName>
</protein>
<feature type="compositionally biased region" description="Polar residues" evidence="1">
    <location>
        <begin position="116"/>
        <end position="130"/>
    </location>
</feature>
<evidence type="ECO:0000256" key="1">
    <source>
        <dbReference type="SAM" id="MobiDB-lite"/>
    </source>
</evidence>
<sequence length="136" mass="15444">MIPENRCDLYKVLLYDLELEILPFESKCPLLEDCSSGREVFQHLIVQHLEVLERIPLTYLKFLPISPAVEVSFGVQRTVLVVLKRGLLIQETEPKLHSPNFHTTLTRMGLEAPILQSQSGDSVTSSFSSQRPKEVP</sequence>
<name>A0A4Y2BGT4_ARAVE</name>
<dbReference type="Proteomes" id="UP000499080">
    <property type="component" value="Unassembled WGS sequence"/>
</dbReference>
<evidence type="ECO:0000313" key="2">
    <source>
        <dbReference type="EMBL" id="GBL91258.1"/>
    </source>
</evidence>
<dbReference type="EMBL" id="BGPR01000077">
    <property type="protein sequence ID" value="GBL91258.1"/>
    <property type="molecule type" value="Genomic_DNA"/>
</dbReference>
<reference evidence="2 3" key="1">
    <citation type="journal article" date="2019" name="Sci. Rep.">
        <title>Orb-weaving spider Araneus ventricosus genome elucidates the spidroin gene catalogue.</title>
        <authorList>
            <person name="Kono N."/>
            <person name="Nakamura H."/>
            <person name="Ohtoshi R."/>
            <person name="Moran D.A.P."/>
            <person name="Shinohara A."/>
            <person name="Yoshida Y."/>
            <person name="Fujiwara M."/>
            <person name="Mori M."/>
            <person name="Tomita M."/>
            <person name="Arakawa K."/>
        </authorList>
    </citation>
    <scope>NUCLEOTIDE SEQUENCE [LARGE SCALE GENOMIC DNA]</scope>
</reference>
<accession>A0A4Y2BGT4</accession>
<keyword evidence="3" id="KW-1185">Reference proteome</keyword>
<comment type="caution">
    <text evidence="2">The sequence shown here is derived from an EMBL/GenBank/DDBJ whole genome shotgun (WGS) entry which is preliminary data.</text>
</comment>
<proteinExistence type="predicted"/>